<gene>
    <name evidence="1" type="ORF">BTMF_LOCUS12662</name>
</gene>
<organism evidence="3">
    <name type="scientific">Brugia timori</name>
    <dbReference type="NCBI Taxonomy" id="42155"/>
    <lineage>
        <taxon>Eukaryota</taxon>
        <taxon>Metazoa</taxon>
        <taxon>Ecdysozoa</taxon>
        <taxon>Nematoda</taxon>
        <taxon>Chromadorea</taxon>
        <taxon>Rhabditida</taxon>
        <taxon>Spirurina</taxon>
        <taxon>Spiruromorpha</taxon>
        <taxon>Filarioidea</taxon>
        <taxon>Onchocercidae</taxon>
        <taxon>Brugia</taxon>
    </lineage>
</organism>
<keyword evidence="2" id="KW-1185">Reference proteome</keyword>
<accession>A0A0R3R3S6</accession>
<dbReference type="EMBL" id="UZAG01019357">
    <property type="protein sequence ID" value="VDO43395.1"/>
    <property type="molecule type" value="Genomic_DNA"/>
</dbReference>
<sequence length="57" mass="6756">MSCLCRYQSYACWKDTIVCVFWMVVSRKSALCTISFACLLENRIKYEIFDMVKNNDD</sequence>
<reference evidence="3" key="1">
    <citation type="submission" date="2017-02" db="UniProtKB">
        <authorList>
            <consortium name="WormBaseParasite"/>
        </authorList>
    </citation>
    <scope>IDENTIFICATION</scope>
</reference>
<dbReference type="WBParaSite" id="BTMF_0001466601-mRNA-1">
    <property type="protein sequence ID" value="BTMF_0001466601-mRNA-1"/>
    <property type="gene ID" value="BTMF_0001466601"/>
</dbReference>
<evidence type="ECO:0000313" key="2">
    <source>
        <dbReference type="Proteomes" id="UP000280834"/>
    </source>
</evidence>
<evidence type="ECO:0000313" key="3">
    <source>
        <dbReference type="WBParaSite" id="BTMF_0001466601-mRNA-1"/>
    </source>
</evidence>
<dbReference type="AlphaFoldDB" id="A0A0R3R3S6"/>
<dbReference type="Proteomes" id="UP000280834">
    <property type="component" value="Unassembled WGS sequence"/>
</dbReference>
<reference evidence="1 2" key="2">
    <citation type="submission" date="2018-11" db="EMBL/GenBank/DDBJ databases">
        <authorList>
            <consortium name="Pathogen Informatics"/>
        </authorList>
    </citation>
    <scope>NUCLEOTIDE SEQUENCE [LARGE SCALE GENOMIC DNA]</scope>
</reference>
<name>A0A0R3R3S6_9BILA</name>
<protein>
    <submittedName>
        <fullName evidence="1 3">Uncharacterized protein</fullName>
    </submittedName>
</protein>
<evidence type="ECO:0000313" key="1">
    <source>
        <dbReference type="EMBL" id="VDO43395.1"/>
    </source>
</evidence>
<proteinExistence type="predicted"/>